<evidence type="ECO:0000313" key="1">
    <source>
        <dbReference type="EMBL" id="BAR56507.1"/>
    </source>
</evidence>
<dbReference type="EMBL" id="AP014685">
    <property type="protein sequence ID" value="BAR56507.1"/>
    <property type="molecule type" value="Genomic_DNA"/>
</dbReference>
<evidence type="ECO:0000313" key="2">
    <source>
        <dbReference type="Proteomes" id="UP000063308"/>
    </source>
</evidence>
<accession>A0A0E4BP76</accession>
<dbReference type="Gene3D" id="3.30.720.120">
    <property type="match status" value="1"/>
</dbReference>
<protein>
    <submittedName>
        <fullName evidence="1">Glyoxalase</fullName>
    </submittedName>
</protein>
<dbReference type="SUPFAM" id="SSF54593">
    <property type="entry name" value="Glyoxalase/Bleomycin resistance protein/Dihydroxybiphenyl dioxygenase"/>
    <property type="match status" value="1"/>
</dbReference>
<proteinExistence type="predicted"/>
<dbReference type="Proteomes" id="UP000063308">
    <property type="component" value="Chromosome"/>
</dbReference>
<dbReference type="RefSeq" id="WP_211434237.1">
    <property type="nucleotide sequence ID" value="NZ_JAFCKD010000130.1"/>
</dbReference>
<gene>
    <name evidence="1" type="ORF">NK6_3330</name>
</gene>
<name>A0A0E4BP76_9BRAD</name>
<sequence length="56" mass="6386">MNQQNGYEAPRLYHTMRCKDPEAMIAWLKNVLGFAERVAYRKEGTVVHAELAFGSS</sequence>
<dbReference type="InterPro" id="IPR029068">
    <property type="entry name" value="Glyas_Bleomycin-R_OHBP_Dase"/>
</dbReference>
<reference evidence="1 2" key="1">
    <citation type="submission" date="2014-11" db="EMBL/GenBank/DDBJ databases">
        <title>Symbiosis island explosion on the genome of extra-slow-growing strains of soybean bradyrhizobia with massive insertion sequences.</title>
        <authorList>
            <person name="Iida T."/>
            <person name="Minamisawa K."/>
        </authorList>
    </citation>
    <scope>NUCLEOTIDE SEQUENCE [LARGE SCALE GENOMIC DNA]</scope>
    <source>
        <strain evidence="1 2">NK6</strain>
    </source>
</reference>
<organism evidence="1 2">
    <name type="scientific">Bradyrhizobium diazoefficiens</name>
    <dbReference type="NCBI Taxonomy" id="1355477"/>
    <lineage>
        <taxon>Bacteria</taxon>
        <taxon>Pseudomonadati</taxon>
        <taxon>Pseudomonadota</taxon>
        <taxon>Alphaproteobacteria</taxon>
        <taxon>Hyphomicrobiales</taxon>
        <taxon>Nitrobacteraceae</taxon>
        <taxon>Bradyrhizobium</taxon>
    </lineage>
</organism>
<dbReference type="AlphaFoldDB" id="A0A0E4BP76"/>